<feature type="signal peptide" evidence="14">
    <location>
        <begin position="1"/>
        <end position="28"/>
    </location>
</feature>
<keyword evidence="5 14" id="KW-0732">Signal</keyword>
<dbReference type="Pfam" id="PF13947">
    <property type="entry name" value="GUB_WAK_bind"/>
    <property type="match status" value="1"/>
</dbReference>
<evidence type="ECO:0000259" key="15">
    <source>
        <dbReference type="PROSITE" id="PS50011"/>
    </source>
</evidence>
<keyword evidence="4" id="KW-0812">Transmembrane</keyword>
<keyword evidence="9" id="KW-1133">Transmembrane helix</keyword>
<dbReference type="Gene3D" id="3.30.200.20">
    <property type="entry name" value="Phosphorylase Kinase, domain 1"/>
    <property type="match status" value="1"/>
</dbReference>
<dbReference type="PROSITE" id="PS00107">
    <property type="entry name" value="PROTEIN_KINASE_ATP"/>
    <property type="match status" value="1"/>
</dbReference>
<dbReference type="InterPro" id="IPR045874">
    <property type="entry name" value="LRK10/LRL21-25-like"/>
</dbReference>
<dbReference type="Pfam" id="PF00069">
    <property type="entry name" value="Pkinase"/>
    <property type="match status" value="1"/>
</dbReference>
<evidence type="ECO:0000256" key="13">
    <source>
        <dbReference type="SAM" id="MobiDB-lite"/>
    </source>
</evidence>
<name>A0AAN7EC19_QUERU</name>
<evidence type="ECO:0000256" key="2">
    <source>
        <dbReference type="ARBA" id="ARBA00022527"/>
    </source>
</evidence>
<dbReference type="InterPro" id="IPR017441">
    <property type="entry name" value="Protein_kinase_ATP_BS"/>
</dbReference>
<dbReference type="InterPro" id="IPR008271">
    <property type="entry name" value="Ser/Thr_kinase_AS"/>
</dbReference>
<dbReference type="GO" id="GO:0016020">
    <property type="term" value="C:membrane"/>
    <property type="evidence" value="ECO:0007669"/>
    <property type="project" value="UniProtKB-SubCell"/>
</dbReference>
<feature type="domain" description="Protein kinase" evidence="15">
    <location>
        <begin position="244"/>
        <end position="533"/>
    </location>
</feature>
<dbReference type="Gene3D" id="1.10.510.10">
    <property type="entry name" value="Transferase(Phosphotransferase) domain 1"/>
    <property type="match status" value="1"/>
</dbReference>
<keyword evidence="2" id="KW-0723">Serine/threonine-protein kinase</keyword>
<evidence type="ECO:0000256" key="4">
    <source>
        <dbReference type="ARBA" id="ARBA00022692"/>
    </source>
</evidence>
<keyword evidence="6 12" id="KW-0547">Nucleotide-binding</keyword>
<dbReference type="PROSITE" id="PS00108">
    <property type="entry name" value="PROTEIN_KINASE_ST"/>
    <property type="match status" value="1"/>
</dbReference>
<evidence type="ECO:0000256" key="3">
    <source>
        <dbReference type="ARBA" id="ARBA00022679"/>
    </source>
</evidence>
<feature type="chain" id="PRO_5042981506" description="Protein kinase domain-containing protein" evidence="14">
    <location>
        <begin position="29"/>
        <end position="548"/>
    </location>
</feature>
<dbReference type="Proteomes" id="UP001324115">
    <property type="component" value="Unassembled WGS sequence"/>
</dbReference>
<protein>
    <recommendedName>
        <fullName evidence="15">Protein kinase domain-containing protein</fullName>
    </recommendedName>
</protein>
<evidence type="ECO:0000256" key="9">
    <source>
        <dbReference type="ARBA" id="ARBA00022989"/>
    </source>
</evidence>
<evidence type="ECO:0000313" key="17">
    <source>
        <dbReference type="Proteomes" id="UP001324115"/>
    </source>
</evidence>
<keyword evidence="8 12" id="KW-0067">ATP-binding</keyword>
<evidence type="ECO:0000256" key="7">
    <source>
        <dbReference type="ARBA" id="ARBA00022777"/>
    </source>
</evidence>
<evidence type="ECO:0000256" key="6">
    <source>
        <dbReference type="ARBA" id="ARBA00022741"/>
    </source>
</evidence>
<dbReference type="EMBL" id="JAXUIC010000010">
    <property type="protein sequence ID" value="KAK4567670.1"/>
    <property type="molecule type" value="Genomic_DNA"/>
</dbReference>
<evidence type="ECO:0000313" key="16">
    <source>
        <dbReference type="EMBL" id="KAK4567670.1"/>
    </source>
</evidence>
<accession>A0AAN7EC19</accession>
<organism evidence="16 17">
    <name type="scientific">Quercus rubra</name>
    <name type="common">Northern red oak</name>
    <name type="synonym">Quercus borealis</name>
    <dbReference type="NCBI Taxonomy" id="3512"/>
    <lineage>
        <taxon>Eukaryota</taxon>
        <taxon>Viridiplantae</taxon>
        <taxon>Streptophyta</taxon>
        <taxon>Embryophyta</taxon>
        <taxon>Tracheophyta</taxon>
        <taxon>Spermatophyta</taxon>
        <taxon>Magnoliopsida</taxon>
        <taxon>eudicotyledons</taxon>
        <taxon>Gunneridae</taxon>
        <taxon>Pentapetalae</taxon>
        <taxon>rosids</taxon>
        <taxon>fabids</taxon>
        <taxon>Fagales</taxon>
        <taxon>Fagaceae</taxon>
        <taxon>Quercus</taxon>
    </lineage>
</organism>
<evidence type="ECO:0000256" key="5">
    <source>
        <dbReference type="ARBA" id="ARBA00022729"/>
    </source>
</evidence>
<evidence type="ECO:0000256" key="10">
    <source>
        <dbReference type="ARBA" id="ARBA00023136"/>
    </source>
</evidence>
<evidence type="ECO:0000256" key="8">
    <source>
        <dbReference type="ARBA" id="ARBA00022840"/>
    </source>
</evidence>
<comment type="subcellular location">
    <subcellularLocation>
        <location evidence="1">Membrane</location>
        <topology evidence="1">Single-pass type I membrane protein</topology>
    </subcellularLocation>
</comment>
<feature type="binding site" evidence="12">
    <location>
        <position position="272"/>
    </location>
    <ligand>
        <name>ATP</name>
        <dbReference type="ChEBI" id="CHEBI:30616"/>
    </ligand>
</feature>
<proteinExistence type="predicted"/>
<dbReference type="PROSITE" id="PS50011">
    <property type="entry name" value="PROTEIN_KINASE_DOM"/>
    <property type="match status" value="1"/>
</dbReference>
<reference evidence="16 17" key="1">
    <citation type="journal article" date="2023" name="G3 (Bethesda)">
        <title>A haplotype-resolved chromosome-scale genome for Quercus rubra L. provides insights into the genetics of adaptive traits for red oak species.</title>
        <authorList>
            <person name="Kapoor B."/>
            <person name="Jenkins J."/>
            <person name="Schmutz J."/>
            <person name="Zhebentyayeva T."/>
            <person name="Kuelheim C."/>
            <person name="Coggeshall M."/>
            <person name="Heim C."/>
            <person name="Lasky J.R."/>
            <person name="Leites L."/>
            <person name="Islam-Faridi N."/>
            <person name="Romero-Severson J."/>
            <person name="DeLeo V.L."/>
            <person name="Lucas S.M."/>
            <person name="Lazic D."/>
            <person name="Gailing O."/>
            <person name="Carlson J."/>
            <person name="Staton M."/>
        </authorList>
    </citation>
    <scope>NUCLEOTIDE SEQUENCE [LARGE SCALE GENOMIC DNA]</scope>
    <source>
        <strain evidence="16">Pseudo-F2</strain>
    </source>
</reference>
<dbReference type="InterPro" id="IPR011009">
    <property type="entry name" value="Kinase-like_dom_sf"/>
</dbReference>
<dbReference type="PANTHER" id="PTHR27009">
    <property type="entry name" value="RUST RESISTANCE KINASE LR10-RELATED"/>
    <property type="match status" value="1"/>
</dbReference>
<comment type="caution">
    <text evidence="16">The sequence shown here is derived from an EMBL/GenBank/DDBJ whole genome shotgun (WGS) entry which is preliminary data.</text>
</comment>
<feature type="region of interest" description="Disordered" evidence="13">
    <location>
        <begin position="528"/>
        <end position="548"/>
    </location>
</feature>
<dbReference type="InterPro" id="IPR000719">
    <property type="entry name" value="Prot_kinase_dom"/>
</dbReference>
<evidence type="ECO:0000256" key="12">
    <source>
        <dbReference type="PROSITE-ProRule" id="PRU10141"/>
    </source>
</evidence>
<dbReference type="GO" id="GO:0030247">
    <property type="term" value="F:polysaccharide binding"/>
    <property type="evidence" value="ECO:0007669"/>
    <property type="project" value="InterPro"/>
</dbReference>
<dbReference type="SUPFAM" id="SSF56112">
    <property type="entry name" value="Protein kinase-like (PK-like)"/>
    <property type="match status" value="1"/>
</dbReference>
<dbReference type="FunFam" id="1.10.510.10:FF:000590">
    <property type="entry name" value="PR5-like receptor kinase"/>
    <property type="match status" value="1"/>
</dbReference>
<dbReference type="FunFam" id="3.30.200.20:FF:000178">
    <property type="entry name" value="serine/threonine-protein kinase PBS1-like"/>
    <property type="match status" value="1"/>
</dbReference>
<dbReference type="SMART" id="SM00220">
    <property type="entry name" value="S_TKc"/>
    <property type="match status" value="1"/>
</dbReference>
<keyword evidence="7" id="KW-0418">Kinase</keyword>
<sequence length="548" mass="62261">MEAHHLHLALSSLITLSFFLTILPPSYCTDNARFVECSIPFDCERFKNIPYSFLGENRSKLCSFQEFKLTCRDNEYPIIRIGELEFLVLNINQSQYIMTIARLDLWNSPCPPKFVNTPLDFNNFKYYTPSDQNLILFYGCPSGVSGLDGVNFSCSLDNTANYFVDDLFEGYNTSIEVPILRTALIDESVGLQNVLNQEVRDQLRQQHFFMKKTKNEHDLEAFVRNYGPLLLSRYKFSDVKKFTNSFKVKLGQGGYGGVYKGELLNGRLVAVKVLNASKGNGDEFINEVASISRTSHVNIVTLLGFCLEGQKRALIYEFMPNGSLEKFIHSDNMQTTTIPLGLEKLFQIAIGIARGLEYLHRGCNTRILHFDIKPHNILLDENFSPKISYFGLAKLSPRNESNISMAVARGTIGYIAPEVFSRNFGVVSHKSDVYSYGMMILEMVGGRKNIDVRMSNTSEIYFPHWIYKRLEQHNNLGFPINMTIEETAMVRKMIIVGLWCIQTNPSDRPSMSKVIEMLEGNLEALQIPPKPFLSSPPRSPAEESSTTY</sequence>
<keyword evidence="3" id="KW-0808">Transferase</keyword>
<dbReference type="GO" id="GO:0004674">
    <property type="term" value="F:protein serine/threonine kinase activity"/>
    <property type="evidence" value="ECO:0007669"/>
    <property type="project" value="UniProtKB-KW"/>
</dbReference>
<keyword evidence="17" id="KW-1185">Reference proteome</keyword>
<keyword evidence="11" id="KW-0325">Glycoprotein</keyword>
<gene>
    <name evidence="16" type="ORF">RGQ29_003432</name>
</gene>
<dbReference type="InterPro" id="IPR025287">
    <property type="entry name" value="WAK_GUB"/>
</dbReference>
<evidence type="ECO:0000256" key="1">
    <source>
        <dbReference type="ARBA" id="ARBA00004479"/>
    </source>
</evidence>
<evidence type="ECO:0000256" key="11">
    <source>
        <dbReference type="ARBA" id="ARBA00023180"/>
    </source>
</evidence>
<keyword evidence="10" id="KW-0472">Membrane</keyword>
<dbReference type="AlphaFoldDB" id="A0AAN7EC19"/>
<dbReference type="GO" id="GO:0005524">
    <property type="term" value="F:ATP binding"/>
    <property type="evidence" value="ECO:0007669"/>
    <property type="project" value="UniProtKB-UniRule"/>
</dbReference>
<evidence type="ECO:0000256" key="14">
    <source>
        <dbReference type="SAM" id="SignalP"/>
    </source>
</evidence>